<reference evidence="1 2" key="1">
    <citation type="journal article" date="2019" name="Sci. Rep.">
        <title>Orb-weaving spider Araneus ventricosus genome elucidates the spidroin gene catalogue.</title>
        <authorList>
            <person name="Kono N."/>
            <person name="Nakamura H."/>
            <person name="Ohtoshi R."/>
            <person name="Moran D.A.P."/>
            <person name="Shinohara A."/>
            <person name="Yoshida Y."/>
            <person name="Fujiwara M."/>
            <person name="Mori M."/>
            <person name="Tomita M."/>
            <person name="Arakawa K."/>
        </authorList>
    </citation>
    <scope>NUCLEOTIDE SEQUENCE [LARGE SCALE GENOMIC DNA]</scope>
</reference>
<dbReference type="PANTHER" id="PTHR45913">
    <property type="entry name" value="EPM2A-INTERACTING PROTEIN 1"/>
    <property type="match status" value="1"/>
</dbReference>
<name>A0A4Y2NMP4_ARAVE</name>
<keyword evidence="2" id="KW-1185">Reference proteome</keyword>
<dbReference type="AlphaFoldDB" id="A0A4Y2NMP4"/>
<evidence type="ECO:0000313" key="2">
    <source>
        <dbReference type="Proteomes" id="UP000499080"/>
    </source>
</evidence>
<organism evidence="1 2">
    <name type="scientific">Araneus ventricosus</name>
    <name type="common">Orbweaver spider</name>
    <name type="synonym">Epeira ventricosa</name>
    <dbReference type="NCBI Taxonomy" id="182803"/>
    <lineage>
        <taxon>Eukaryota</taxon>
        <taxon>Metazoa</taxon>
        <taxon>Ecdysozoa</taxon>
        <taxon>Arthropoda</taxon>
        <taxon>Chelicerata</taxon>
        <taxon>Arachnida</taxon>
        <taxon>Araneae</taxon>
        <taxon>Araneomorphae</taxon>
        <taxon>Entelegynae</taxon>
        <taxon>Araneoidea</taxon>
        <taxon>Araneidae</taxon>
        <taxon>Araneus</taxon>
    </lineage>
</organism>
<sequence length="177" mass="20245">MTSIMHGEKYGNDLKTTPLSRETVSHRISASSSSIESVLLNRLKNSPVIALQFNENTGITKLAQLNVYVRYVYETDISEDFYVVKNWKEGQLKRIFENINKYFETNNLTWTRNVAVCTDRASALTGLRELIKKIAPHIVSNHCMIHREALVAKDIDEEFHKILQDVVTVINYIEGTA</sequence>
<proteinExistence type="predicted"/>
<dbReference type="Proteomes" id="UP000499080">
    <property type="component" value="Unassembled WGS sequence"/>
</dbReference>
<protein>
    <submittedName>
        <fullName evidence="1">Zinc finger MYM-type protein 6</fullName>
    </submittedName>
</protein>
<gene>
    <name evidence="1" type="primary">ZMYM6_1</name>
    <name evidence="1" type="ORF">AVEN_136752_1</name>
</gene>
<dbReference type="PANTHER" id="PTHR45913:SF19">
    <property type="entry name" value="LOW QUALITY PROTEIN: ZINC FINGER BED DOMAIN-CONTAINING PROTEIN 5-LIKE"/>
    <property type="match status" value="1"/>
</dbReference>
<evidence type="ECO:0000313" key="1">
    <source>
        <dbReference type="EMBL" id="GBN40561.1"/>
    </source>
</evidence>
<dbReference type="OrthoDB" id="6435379at2759"/>
<accession>A0A4Y2NMP4</accession>
<comment type="caution">
    <text evidence="1">The sequence shown here is derived from an EMBL/GenBank/DDBJ whole genome shotgun (WGS) entry which is preliminary data.</text>
</comment>
<dbReference type="EMBL" id="BGPR01009520">
    <property type="protein sequence ID" value="GBN40561.1"/>
    <property type="molecule type" value="Genomic_DNA"/>
</dbReference>